<dbReference type="InterPro" id="IPR011013">
    <property type="entry name" value="Gal_mutarotase_sf_dom"/>
</dbReference>
<evidence type="ECO:0000256" key="7">
    <source>
        <dbReference type="ARBA" id="ARBA00023277"/>
    </source>
</evidence>
<protein>
    <recommendedName>
        <fullName evidence="5 8">Aldose 1-epimerase</fullName>
        <ecNumber evidence="4 8">5.1.3.3</ecNumber>
    </recommendedName>
</protein>
<gene>
    <name evidence="12" type="ORF">SAMN04488700_0351</name>
</gene>
<dbReference type="Gene3D" id="2.70.98.10">
    <property type="match status" value="1"/>
</dbReference>
<evidence type="ECO:0000256" key="8">
    <source>
        <dbReference type="PIRNR" id="PIRNR005096"/>
    </source>
</evidence>
<dbReference type="GO" id="GO:0005737">
    <property type="term" value="C:cytoplasm"/>
    <property type="evidence" value="ECO:0007669"/>
    <property type="project" value="TreeGrafter"/>
</dbReference>
<keyword evidence="6 8" id="KW-0413">Isomerase</keyword>
<comment type="pathway">
    <text evidence="2 8">Carbohydrate metabolism; hexose metabolism.</text>
</comment>
<evidence type="ECO:0000256" key="10">
    <source>
        <dbReference type="PIRSR" id="PIRSR005096-2"/>
    </source>
</evidence>
<dbReference type="GO" id="GO:0033499">
    <property type="term" value="P:galactose catabolic process via UDP-galactose, Leloir pathway"/>
    <property type="evidence" value="ECO:0007669"/>
    <property type="project" value="TreeGrafter"/>
</dbReference>
<evidence type="ECO:0000256" key="4">
    <source>
        <dbReference type="ARBA" id="ARBA00013185"/>
    </source>
</evidence>
<dbReference type="Pfam" id="PF01263">
    <property type="entry name" value="Aldose_epim"/>
    <property type="match status" value="1"/>
</dbReference>
<dbReference type="InterPro" id="IPR014718">
    <property type="entry name" value="GH-type_carb-bd"/>
</dbReference>
<proteinExistence type="inferred from homology"/>
<dbReference type="InterPro" id="IPR018052">
    <property type="entry name" value="Ald1_epimerase_CS"/>
</dbReference>
<dbReference type="Proteomes" id="UP000193435">
    <property type="component" value="Unassembled WGS sequence"/>
</dbReference>
<feature type="binding site" evidence="11">
    <location>
        <begin position="181"/>
        <end position="183"/>
    </location>
    <ligand>
        <name>beta-D-galactose</name>
        <dbReference type="ChEBI" id="CHEBI:27667"/>
    </ligand>
</feature>
<dbReference type="InterPro" id="IPR008183">
    <property type="entry name" value="Aldose_1/G6P_1-epimerase"/>
</dbReference>
<dbReference type="STRING" id="1073423.SAMN04488700_0351"/>
<dbReference type="PANTHER" id="PTHR10091">
    <property type="entry name" value="ALDOSE-1-EPIMERASE"/>
    <property type="match status" value="1"/>
</dbReference>
<name>A0A1X7MRK8_9LACT</name>
<dbReference type="SUPFAM" id="SSF74650">
    <property type="entry name" value="Galactose mutarotase-like"/>
    <property type="match status" value="1"/>
</dbReference>
<comment type="catalytic activity">
    <reaction evidence="1 8">
        <text>alpha-D-glucose = beta-D-glucose</text>
        <dbReference type="Rhea" id="RHEA:10264"/>
        <dbReference type="ChEBI" id="CHEBI:15903"/>
        <dbReference type="ChEBI" id="CHEBI:17925"/>
        <dbReference type="EC" id="5.1.3.3"/>
    </reaction>
</comment>
<feature type="binding site" evidence="10">
    <location>
        <position position="253"/>
    </location>
    <ligand>
        <name>beta-D-galactose</name>
        <dbReference type="ChEBI" id="CHEBI:27667"/>
    </ligand>
</feature>
<dbReference type="InterPro" id="IPR047215">
    <property type="entry name" value="Galactose_mutarotase-like"/>
</dbReference>
<dbReference type="CDD" id="cd09019">
    <property type="entry name" value="galactose_mutarotase_like"/>
    <property type="match status" value="1"/>
</dbReference>
<organism evidence="12 13">
    <name type="scientific">Carnobacterium iners</name>
    <dbReference type="NCBI Taxonomy" id="1073423"/>
    <lineage>
        <taxon>Bacteria</taxon>
        <taxon>Bacillati</taxon>
        <taxon>Bacillota</taxon>
        <taxon>Bacilli</taxon>
        <taxon>Lactobacillales</taxon>
        <taxon>Carnobacteriaceae</taxon>
        <taxon>Carnobacterium</taxon>
    </lineage>
</organism>
<dbReference type="GO" id="GO:0030246">
    <property type="term" value="F:carbohydrate binding"/>
    <property type="evidence" value="ECO:0007669"/>
    <property type="project" value="InterPro"/>
</dbReference>
<sequence>MKASKRLFGEVEGRPVYEYTLENSQGIQVSAMDYGATLTAIKTPDKDGKIENITLGFDSVEPYVTYRPYYGATIGRVAGRIANGAFELDGKPVQLTINEGVNHHHGGSPAFDSRFWEAQVEAESDSDESSLTFTYLSPDNENGYPGNLTVQVKYLLTQANECKIQYTATTDKTTLFNPTNHVYFNLSGNHVNGILEHHMQLNSDFYAPLESDSVPIGQLLDVTDSPFDFRQAMPLKTGVKSAHPQTVSNRGYDHPFILNQVKVGEANGQITDATSKRRVRFYTDREAVVVYLNNWAEGLYEIDGQNVRPYSGVALETQVLPDAIHHGNFGNIILKPDEKFYSETIYQFDLIL</sequence>
<evidence type="ECO:0000256" key="3">
    <source>
        <dbReference type="ARBA" id="ARBA00006206"/>
    </source>
</evidence>
<dbReference type="RefSeq" id="WP_085558703.1">
    <property type="nucleotide sequence ID" value="NZ_FOAH01000022.1"/>
</dbReference>
<dbReference type="OrthoDB" id="9779408at2"/>
<accession>A0A1X7MRK8</accession>
<evidence type="ECO:0000313" key="13">
    <source>
        <dbReference type="Proteomes" id="UP000193435"/>
    </source>
</evidence>
<dbReference type="InterPro" id="IPR015443">
    <property type="entry name" value="Aldose_1-epimerase"/>
</dbReference>
<evidence type="ECO:0000256" key="2">
    <source>
        <dbReference type="ARBA" id="ARBA00005028"/>
    </source>
</evidence>
<dbReference type="NCBIfam" id="NF008277">
    <property type="entry name" value="PRK11055.1"/>
    <property type="match status" value="1"/>
</dbReference>
<evidence type="ECO:0000313" key="12">
    <source>
        <dbReference type="EMBL" id="SMH26961.1"/>
    </source>
</evidence>
<feature type="active site" description="Proton acceptor" evidence="9">
    <location>
        <position position="316"/>
    </location>
</feature>
<feature type="active site" description="Proton donor" evidence="9">
    <location>
        <position position="181"/>
    </location>
</feature>
<keyword evidence="7 8" id="KW-0119">Carbohydrate metabolism</keyword>
<keyword evidence="13" id="KW-1185">Reference proteome</keyword>
<dbReference type="UniPathway" id="UPA00242"/>
<evidence type="ECO:0000256" key="6">
    <source>
        <dbReference type="ARBA" id="ARBA00023235"/>
    </source>
</evidence>
<dbReference type="EMBL" id="FXBJ01000002">
    <property type="protein sequence ID" value="SMH26961.1"/>
    <property type="molecule type" value="Genomic_DNA"/>
</dbReference>
<evidence type="ECO:0000256" key="5">
    <source>
        <dbReference type="ARBA" id="ARBA00014165"/>
    </source>
</evidence>
<dbReference type="PROSITE" id="PS00545">
    <property type="entry name" value="ALDOSE_1_EPIMERASE"/>
    <property type="match status" value="1"/>
</dbReference>
<evidence type="ECO:0000256" key="11">
    <source>
        <dbReference type="PIRSR" id="PIRSR005096-3"/>
    </source>
</evidence>
<evidence type="ECO:0000256" key="1">
    <source>
        <dbReference type="ARBA" id="ARBA00001614"/>
    </source>
</evidence>
<evidence type="ECO:0000256" key="9">
    <source>
        <dbReference type="PIRSR" id="PIRSR005096-1"/>
    </source>
</evidence>
<dbReference type="EC" id="5.1.3.3" evidence="4 8"/>
<dbReference type="GO" id="GO:0004034">
    <property type="term" value="F:aldose 1-epimerase activity"/>
    <property type="evidence" value="ECO:0007669"/>
    <property type="project" value="UniProtKB-EC"/>
</dbReference>
<dbReference type="PIRSF" id="PIRSF005096">
    <property type="entry name" value="GALM"/>
    <property type="match status" value="1"/>
</dbReference>
<reference evidence="12 13" key="1">
    <citation type="submission" date="2017-04" db="EMBL/GenBank/DDBJ databases">
        <authorList>
            <person name="Afonso C.L."/>
            <person name="Miller P.J."/>
            <person name="Scott M.A."/>
            <person name="Spackman E."/>
            <person name="Goraichik I."/>
            <person name="Dimitrov K.M."/>
            <person name="Suarez D.L."/>
            <person name="Swayne D.E."/>
        </authorList>
    </citation>
    <scope>NUCLEOTIDE SEQUENCE [LARGE SCALE GENOMIC DNA]</scope>
    <source>
        <strain evidence="12 13">LMG26642</strain>
    </source>
</reference>
<dbReference type="AlphaFoldDB" id="A0A1X7MRK8"/>
<dbReference type="PANTHER" id="PTHR10091:SF0">
    <property type="entry name" value="GALACTOSE MUTAROTASE"/>
    <property type="match status" value="1"/>
</dbReference>
<comment type="similarity">
    <text evidence="3 8">Belongs to the aldose epimerase family.</text>
</comment>
<dbReference type="GO" id="GO:0006006">
    <property type="term" value="P:glucose metabolic process"/>
    <property type="evidence" value="ECO:0007669"/>
    <property type="project" value="TreeGrafter"/>
</dbReference>